<name>A0AA38T5M4_9ASTR</name>
<keyword evidence="2" id="KW-1185">Reference proteome</keyword>
<comment type="caution">
    <text evidence="1">The sequence shown here is derived from an EMBL/GenBank/DDBJ whole genome shotgun (WGS) entry which is preliminary data.</text>
</comment>
<dbReference type="Proteomes" id="UP001172457">
    <property type="component" value="Chromosome 3"/>
</dbReference>
<protein>
    <submittedName>
        <fullName evidence="1">Uncharacterized protein</fullName>
    </submittedName>
</protein>
<evidence type="ECO:0000313" key="2">
    <source>
        <dbReference type="Proteomes" id="UP001172457"/>
    </source>
</evidence>
<gene>
    <name evidence="1" type="ORF">OSB04_009449</name>
</gene>
<dbReference type="AlphaFoldDB" id="A0AA38T5M4"/>
<sequence length="73" mass="8416">MAPTDPPNPPNKAYGINNIRTFVPLTLDFDKLNYDAWSELFTIHCNAFDVIDHIDTTTPKPTDDEINENYLYQ</sequence>
<proteinExistence type="predicted"/>
<accession>A0AA38T5M4</accession>
<evidence type="ECO:0000313" key="1">
    <source>
        <dbReference type="EMBL" id="KAJ9554835.1"/>
    </source>
</evidence>
<organism evidence="1 2">
    <name type="scientific">Centaurea solstitialis</name>
    <name type="common">yellow star-thistle</name>
    <dbReference type="NCBI Taxonomy" id="347529"/>
    <lineage>
        <taxon>Eukaryota</taxon>
        <taxon>Viridiplantae</taxon>
        <taxon>Streptophyta</taxon>
        <taxon>Embryophyta</taxon>
        <taxon>Tracheophyta</taxon>
        <taxon>Spermatophyta</taxon>
        <taxon>Magnoliopsida</taxon>
        <taxon>eudicotyledons</taxon>
        <taxon>Gunneridae</taxon>
        <taxon>Pentapetalae</taxon>
        <taxon>asterids</taxon>
        <taxon>campanulids</taxon>
        <taxon>Asterales</taxon>
        <taxon>Asteraceae</taxon>
        <taxon>Carduoideae</taxon>
        <taxon>Cardueae</taxon>
        <taxon>Centaureinae</taxon>
        <taxon>Centaurea</taxon>
    </lineage>
</organism>
<dbReference type="EMBL" id="JARYMX010000003">
    <property type="protein sequence ID" value="KAJ9554835.1"/>
    <property type="molecule type" value="Genomic_DNA"/>
</dbReference>
<reference evidence="1" key="1">
    <citation type="submission" date="2023-03" db="EMBL/GenBank/DDBJ databases">
        <title>Chromosome-scale reference genome and RAD-based genetic map of yellow starthistle (Centaurea solstitialis) reveal putative structural variation and QTLs associated with invader traits.</title>
        <authorList>
            <person name="Reatini B."/>
            <person name="Cang F.A."/>
            <person name="Jiang Q."/>
            <person name="Mckibben M.T.W."/>
            <person name="Barker M.S."/>
            <person name="Rieseberg L.H."/>
            <person name="Dlugosch K.M."/>
        </authorList>
    </citation>
    <scope>NUCLEOTIDE SEQUENCE</scope>
    <source>
        <strain evidence="1">CAN-66</strain>
        <tissue evidence="1">Leaf</tissue>
    </source>
</reference>